<dbReference type="Pfam" id="PF00512">
    <property type="entry name" value="HisKA"/>
    <property type="match status" value="1"/>
</dbReference>
<sequence>MASVKSLSGRIKSAPLVQLLSADLAPVASAAVAGANLSDEEWAAIIPNLPIRARGFLRNRKDLGPKTMRALRYWSSADFALPRPAAEESQPHSLDSPIIDTAAKASIVSGSTEKVRIGEIVERIERLRKDREEKASGNAPIAAPPRIAESEGEITEIRFETDDMGTFCWVEGAPRGAIVGIGIAEPAFDDSPGPDAYGAAAFRQRMPLENARMRLCGGPAIEGEWRITATPFFDNISGRFCGYRGILRRPNVAESPQIQAPAKQGEQLQQLVHELRTPLGAIIGFSEIIEQQLFGPVSAEYRHLAHDIVQDAKRLLSGFDDLAMAAKIESGRYDAGSGVTECGWLAHRLAERLHGLSETLSVTLNLAKADPVRPFAIDSNLAERLFSRLLSAIMIGCEAGEELSGRFYTERGHHIVNKFTLSLPLKLQELSEEELLGSIPSEQDDNQSAPLLGLGFSLRLVRNLARNVDGDLRFQKKSLLLMLPAGLETDLQFRGKEKD</sequence>
<dbReference type="Proteomes" id="UP001595887">
    <property type="component" value="Unassembled WGS sequence"/>
</dbReference>
<comment type="catalytic activity">
    <reaction evidence="1">
        <text>ATP + protein L-histidine = ADP + protein N-phospho-L-histidine.</text>
        <dbReference type="EC" id="2.7.13.3"/>
    </reaction>
</comment>
<evidence type="ECO:0000259" key="4">
    <source>
        <dbReference type="SMART" id="SM00388"/>
    </source>
</evidence>
<evidence type="ECO:0000313" key="6">
    <source>
        <dbReference type="Proteomes" id="UP001595887"/>
    </source>
</evidence>
<dbReference type="EMBL" id="JBHSDH010000013">
    <property type="protein sequence ID" value="MFC4292047.1"/>
    <property type="molecule type" value="Genomic_DNA"/>
</dbReference>
<accession>A0ABV8RFC8</accession>
<feature type="signal peptide" evidence="3">
    <location>
        <begin position="1"/>
        <end position="30"/>
    </location>
</feature>
<keyword evidence="6" id="KW-1185">Reference proteome</keyword>
<dbReference type="SMART" id="SM00388">
    <property type="entry name" value="HisKA"/>
    <property type="match status" value="1"/>
</dbReference>
<dbReference type="EC" id="2.7.13.3" evidence="2"/>
<organism evidence="5 6">
    <name type="scientific">Sphingorhabdus arenilitoris</name>
    <dbReference type="NCBI Taxonomy" id="1490041"/>
    <lineage>
        <taxon>Bacteria</taxon>
        <taxon>Pseudomonadati</taxon>
        <taxon>Pseudomonadota</taxon>
        <taxon>Alphaproteobacteria</taxon>
        <taxon>Sphingomonadales</taxon>
        <taxon>Sphingomonadaceae</taxon>
        <taxon>Sphingorhabdus</taxon>
    </lineage>
</organism>
<dbReference type="InterPro" id="IPR036097">
    <property type="entry name" value="HisK_dim/P_sf"/>
</dbReference>
<dbReference type="Gene3D" id="1.10.287.130">
    <property type="match status" value="1"/>
</dbReference>
<evidence type="ECO:0000256" key="2">
    <source>
        <dbReference type="ARBA" id="ARBA00012438"/>
    </source>
</evidence>
<dbReference type="SUPFAM" id="SSF47384">
    <property type="entry name" value="Homodimeric domain of signal transducing histidine kinase"/>
    <property type="match status" value="1"/>
</dbReference>
<evidence type="ECO:0000256" key="1">
    <source>
        <dbReference type="ARBA" id="ARBA00000085"/>
    </source>
</evidence>
<comment type="caution">
    <text evidence="5">The sequence shown here is derived from an EMBL/GenBank/DDBJ whole genome shotgun (WGS) entry which is preliminary data.</text>
</comment>
<feature type="chain" id="PRO_5046595439" description="histidine kinase" evidence="3">
    <location>
        <begin position="31"/>
        <end position="499"/>
    </location>
</feature>
<dbReference type="CDD" id="cd00082">
    <property type="entry name" value="HisKA"/>
    <property type="match status" value="1"/>
</dbReference>
<dbReference type="InterPro" id="IPR003661">
    <property type="entry name" value="HisK_dim/P_dom"/>
</dbReference>
<gene>
    <name evidence="5" type="ORF">ACFOWX_06420</name>
</gene>
<reference evidence="6" key="1">
    <citation type="journal article" date="2019" name="Int. J. Syst. Evol. Microbiol.">
        <title>The Global Catalogue of Microorganisms (GCM) 10K type strain sequencing project: providing services to taxonomists for standard genome sequencing and annotation.</title>
        <authorList>
            <consortium name="The Broad Institute Genomics Platform"/>
            <consortium name="The Broad Institute Genome Sequencing Center for Infectious Disease"/>
            <person name="Wu L."/>
            <person name="Ma J."/>
        </authorList>
    </citation>
    <scope>NUCLEOTIDE SEQUENCE [LARGE SCALE GENOMIC DNA]</scope>
    <source>
        <strain evidence="6">CECT 8531</strain>
    </source>
</reference>
<protein>
    <recommendedName>
        <fullName evidence="2">histidine kinase</fullName>
        <ecNumber evidence="2">2.7.13.3</ecNumber>
    </recommendedName>
</protein>
<evidence type="ECO:0000256" key="3">
    <source>
        <dbReference type="SAM" id="SignalP"/>
    </source>
</evidence>
<proteinExistence type="predicted"/>
<keyword evidence="3" id="KW-0732">Signal</keyword>
<keyword evidence="5" id="KW-0418">Kinase</keyword>
<keyword evidence="5" id="KW-0808">Transferase</keyword>
<name>A0ABV8RFC8_9SPHN</name>
<dbReference type="GO" id="GO:0016301">
    <property type="term" value="F:kinase activity"/>
    <property type="evidence" value="ECO:0007669"/>
    <property type="project" value="UniProtKB-KW"/>
</dbReference>
<dbReference type="RefSeq" id="WP_381422408.1">
    <property type="nucleotide sequence ID" value="NZ_JBHSDH010000013.1"/>
</dbReference>
<evidence type="ECO:0000313" key="5">
    <source>
        <dbReference type="EMBL" id="MFC4292047.1"/>
    </source>
</evidence>
<feature type="domain" description="Signal transduction histidine kinase dimerisation/phosphoacceptor" evidence="4">
    <location>
        <begin position="263"/>
        <end position="331"/>
    </location>
</feature>